<evidence type="ECO:0000256" key="3">
    <source>
        <dbReference type="ARBA" id="ARBA00022723"/>
    </source>
</evidence>
<dbReference type="InterPro" id="IPR002023">
    <property type="entry name" value="NuoE-like"/>
</dbReference>
<feature type="binding site" evidence="9">
    <location>
        <position position="130"/>
    </location>
    <ligand>
        <name>[2Fe-2S] cluster</name>
        <dbReference type="ChEBI" id="CHEBI:190135"/>
    </ligand>
</feature>
<feature type="binding site" evidence="9">
    <location>
        <position position="170"/>
    </location>
    <ligand>
        <name>[2Fe-2S] cluster</name>
        <dbReference type="ChEBI" id="CHEBI:190135"/>
    </ligand>
</feature>
<dbReference type="GO" id="GO:0003954">
    <property type="term" value="F:NADH dehydrogenase activity"/>
    <property type="evidence" value="ECO:0007669"/>
    <property type="project" value="TreeGrafter"/>
</dbReference>
<keyword evidence="6 9" id="KW-0411">Iron-sulfur</keyword>
<dbReference type="OrthoDB" id="10254187at2759"/>
<feature type="binding site" evidence="9">
    <location>
        <position position="125"/>
    </location>
    <ligand>
        <name>[2Fe-2S] cluster</name>
        <dbReference type="ChEBI" id="CHEBI:190135"/>
    </ligand>
</feature>
<evidence type="ECO:0000256" key="2">
    <source>
        <dbReference type="ARBA" id="ARBA00022714"/>
    </source>
</evidence>
<dbReference type="PANTHER" id="PTHR10371:SF3">
    <property type="entry name" value="NADH DEHYDROGENASE [UBIQUINONE] FLAVOPROTEIN 2, MITOCHONDRIAL"/>
    <property type="match status" value="1"/>
</dbReference>
<dbReference type="AlphaFoldDB" id="A0A8S4S763"/>
<dbReference type="GO" id="GO:0008137">
    <property type="term" value="F:NADH dehydrogenase (ubiquinone) activity"/>
    <property type="evidence" value="ECO:0007669"/>
    <property type="project" value="UniProtKB-ARBA"/>
</dbReference>
<organism evidence="10 11">
    <name type="scientific">Pararge aegeria aegeria</name>
    <dbReference type="NCBI Taxonomy" id="348720"/>
    <lineage>
        <taxon>Eukaryota</taxon>
        <taxon>Metazoa</taxon>
        <taxon>Ecdysozoa</taxon>
        <taxon>Arthropoda</taxon>
        <taxon>Hexapoda</taxon>
        <taxon>Insecta</taxon>
        <taxon>Pterygota</taxon>
        <taxon>Neoptera</taxon>
        <taxon>Endopterygota</taxon>
        <taxon>Lepidoptera</taxon>
        <taxon>Glossata</taxon>
        <taxon>Ditrysia</taxon>
        <taxon>Papilionoidea</taxon>
        <taxon>Nymphalidae</taxon>
        <taxon>Satyrinae</taxon>
        <taxon>Satyrini</taxon>
        <taxon>Parargina</taxon>
        <taxon>Pararge</taxon>
    </lineage>
</organism>
<proteinExistence type="inferred from homology"/>
<comment type="cofactor">
    <cofactor evidence="8">
        <name>[2Fe-2S] cluster</name>
        <dbReference type="ChEBI" id="CHEBI:190135"/>
    </cofactor>
</comment>
<evidence type="ECO:0000256" key="9">
    <source>
        <dbReference type="PIRSR" id="PIRSR000216-1"/>
    </source>
</evidence>
<evidence type="ECO:0000313" key="11">
    <source>
        <dbReference type="Proteomes" id="UP000838756"/>
    </source>
</evidence>
<dbReference type="GO" id="GO:0005743">
    <property type="term" value="C:mitochondrial inner membrane"/>
    <property type="evidence" value="ECO:0007669"/>
    <property type="project" value="UniProtKB-ARBA"/>
</dbReference>
<dbReference type="FunFam" id="1.10.10.1590:FF:000001">
    <property type="entry name" value="NADH-quinone oxidoreductase subunit E"/>
    <property type="match status" value="1"/>
</dbReference>
<dbReference type="InterPro" id="IPR036249">
    <property type="entry name" value="Thioredoxin-like_sf"/>
</dbReference>
<dbReference type="EMBL" id="CAKXAJ010025964">
    <property type="protein sequence ID" value="CAH2247813.1"/>
    <property type="molecule type" value="Genomic_DNA"/>
</dbReference>
<comment type="cofactor">
    <cofactor evidence="9">
        <name>[2Fe-2S] cluster</name>
        <dbReference type="ChEBI" id="CHEBI:190135"/>
    </cofactor>
    <text evidence="9">Binds 1 [2Fe-2S] cluster.</text>
</comment>
<keyword evidence="11" id="KW-1185">Reference proteome</keyword>
<evidence type="ECO:0000256" key="6">
    <source>
        <dbReference type="ARBA" id="ARBA00023014"/>
    </source>
</evidence>
<feature type="binding site" evidence="9">
    <location>
        <position position="166"/>
    </location>
    <ligand>
        <name>[2Fe-2S] cluster</name>
        <dbReference type="ChEBI" id="CHEBI:190135"/>
    </ligand>
</feature>
<evidence type="ECO:0000256" key="4">
    <source>
        <dbReference type="ARBA" id="ARBA00022967"/>
    </source>
</evidence>
<dbReference type="GO" id="GO:0051537">
    <property type="term" value="F:2 iron, 2 sulfur cluster binding"/>
    <property type="evidence" value="ECO:0007669"/>
    <property type="project" value="UniProtKB-KW"/>
</dbReference>
<dbReference type="PIRSF" id="PIRSF000216">
    <property type="entry name" value="NADH_DH_24kDa"/>
    <property type="match status" value="1"/>
</dbReference>
<sequence length="255" mass="28005">MFKILDKAKTLLLKRNISTSGRLRSEELFVHRDSKDNNPQTPFDFSEANLKRLAAVIQNYPEGAQRSALSAALDIAQRQIGWLPISAMHKIAELLSVPRMRVYEWATFYTMIKRKFRGKFNIKVCVTTPCMLRGSDCILQVVEEETCCTVGNVSKDGLFGVDIVQCQGACVNAPVVVVDDDYYEDVTIADVQNIIQCLKSGGIPQWGPLSGRFASEPISGPTTLLTPPPQPGFGIQEALLTPSCNPGNPCAPSTK</sequence>
<dbReference type="Proteomes" id="UP000838756">
    <property type="component" value="Unassembled WGS sequence"/>
</dbReference>
<evidence type="ECO:0000256" key="7">
    <source>
        <dbReference type="ARBA" id="ARBA00023027"/>
    </source>
</evidence>
<dbReference type="GO" id="GO:0046872">
    <property type="term" value="F:metal ion binding"/>
    <property type="evidence" value="ECO:0007669"/>
    <property type="project" value="UniProtKB-KW"/>
</dbReference>
<comment type="caution">
    <text evidence="10">The sequence shown here is derived from an EMBL/GenBank/DDBJ whole genome shotgun (WGS) entry which is preliminary data.</text>
</comment>
<dbReference type="InterPro" id="IPR042128">
    <property type="entry name" value="NuoE_dom"/>
</dbReference>
<dbReference type="CDD" id="cd03064">
    <property type="entry name" value="TRX_Fd_NuoE"/>
    <property type="match status" value="1"/>
</dbReference>
<evidence type="ECO:0000256" key="1">
    <source>
        <dbReference type="ARBA" id="ARBA00010643"/>
    </source>
</evidence>
<accession>A0A8S4S763</accession>
<keyword evidence="4" id="KW-1278">Translocase</keyword>
<protein>
    <submittedName>
        <fullName evidence="10">Jg1137 protein</fullName>
    </submittedName>
</protein>
<dbReference type="GO" id="GO:1902494">
    <property type="term" value="C:catalytic complex"/>
    <property type="evidence" value="ECO:0007669"/>
    <property type="project" value="UniProtKB-ARBA"/>
</dbReference>
<dbReference type="Pfam" id="PF01257">
    <property type="entry name" value="2Fe-2S_thioredx"/>
    <property type="match status" value="1"/>
</dbReference>
<evidence type="ECO:0000313" key="10">
    <source>
        <dbReference type="EMBL" id="CAH2247813.1"/>
    </source>
</evidence>
<dbReference type="Gene3D" id="1.10.10.1590">
    <property type="entry name" value="NADH-quinone oxidoreductase subunit E"/>
    <property type="match status" value="1"/>
</dbReference>
<dbReference type="GO" id="GO:0006120">
    <property type="term" value="P:mitochondrial electron transport, NADH to ubiquinone"/>
    <property type="evidence" value="ECO:0007669"/>
    <property type="project" value="UniProtKB-ARBA"/>
</dbReference>
<dbReference type="SUPFAM" id="SSF52833">
    <property type="entry name" value="Thioredoxin-like"/>
    <property type="match status" value="1"/>
</dbReference>
<gene>
    <name evidence="10" type="primary">jg1137</name>
    <name evidence="10" type="ORF">PAEG_LOCUS21641</name>
</gene>
<evidence type="ECO:0000256" key="8">
    <source>
        <dbReference type="ARBA" id="ARBA00034078"/>
    </source>
</evidence>
<dbReference type="InterPro" id="IPR041921">
    <property type="entry name" value="NuoE_N"/>
</dbReference>
<dbReference type="GO" id="GO:0098796">
    <property type="term" value="C:membrane protein complex"/>
    <property type="evidence" value="ECO:0007669"/>
    <property type="project" value="UniProtKB-ARBA"/>
</dbReference>
<keyword evidence="7" id="KW-0520">NAD</keyword>
<evidence type="ECO:0000256" key="5">
    <source>
        <dbReference type="ARBA" id="ARBA00023004"/>
    </source>
</evidence>
<keyword evidence="2 9" id="KW-0001">2Fe-2S</keyword>
<keyword evidence="5 9" id="KW-0408">Iron</keyword>
<name>A0A8S4S763_9NEOP</name>
<reference evidence="10" key="1">
    <citation type="submission" date="2022-03" db="EMBL/GenBank/DDBJ databases">
        <authorList>
            <person name="Lindestad O."/>
        </authorList>
    </citation>
    <scope>NUCLEOTIDE SEQUENCE</scope>
</reference>
<dbReference type="NCBIfam" id="TIGR01958">
    <property type="entry name" value="nuoE_fam"/>
    <property type="match status" value="1"/>
</dbReference>
<dbReference type="PANTHER" id="PTHR10371">
    <property type="entry name" value="NADH DEHYDROGENASE UBIQUINONE FLAVOPROTEIN 2, MITOCHONDRIAL"/>
    <property type="match status" value="1"/>
</dbReference>
<comment type="similarity">
    <text evidence="1">Belongs to the complex I 24 kDa subunit family.</text>
</comment>
<keyword evidence="3 9" id="KW-0479">Metal-binding</keyword>
<dbReference type="FunFam" id="3.40.30.10:FF:000022">
    <property type="entry name" value="NADH dehydrogenase flavoprotein 2, mitochondrial"/>
    <property type="match status" value="1"/>
</dbReference>
<dbReference type="Gene3D" id="3.40.30.10">
    <property type="entry name" value="Glutaredoxin"/>
    <property type="match status" value="1"/>
</dbReference>